<organism evidence="1 2">
    <name type="scientific">Roseomonas elaeocarpi</name>
    <dbReference type="NCBI Taxonomy" id="907779"/>
    <lineage>
        <taxon>Bacteria</taxon>
        <taxon>Pseudomonadati</taxon>
        <taxon>Pseudomonadota</taxon>
        <taxon>Alphaproteobacteria</taxon>
        <taxon>Acetobacterales</taxon>
        <taxon>Roseomonadaceae</taxon>
        <taxon>Roseomonas</taxon>
    </lineage>
</organism>
<dbReference type="PROSITE" id="PS51257">
    <property type="entry name" value="PROKAR_LIPOPROTEIN"/>
    <property type="match status" value="1"/>
</dbReference>
<evidence type="ECO:0000313" key="1">
    <source>
        <dbReference type="EMBL" id="MFC0408683.1"/>
    </source>
</evidence>
<accession>A0ABV6JSH9</accession>
<dbReference type="EMBL" id="JBHLUN010000007">
    <property type="protein sequence ID" value="MFC0408683.1"/>
    <property type="molecule type" value="Genomic_DNA"/>
</dbReference>
<evidence type="ECO:0000313" key="2">
    <source>
        <dbReference type="Proteomes" id="UP001589865"/>
    </source>
</evidence>
<gene>
    <name evidence="1" type="ORF">ACFFGY_10510</name>
</gene>
<comment type="caution">
    <text evidence="1">The sequence shown here is derived from an EMBL/GenBank/DDBJ whole genome shotgun (WGS) entry which is preliminary data.</text>
</comment>
<protein>
    <recommendedName>
        <fullName evidence="3">DUF4410 domain-containing protein</fullName>
    </recommendedName>
</protein>
<proteinExistence type="predicted"/>
<dbReference type="RefSeq" id="WP_377044442.1">
    <property type="nucleotide sequence ID" value="NZ_JBHLUN010000007.1"/>
</dbReference>
<evidence type="ECO:0008006" key="3">
    <source>
        <dbReference type="Google" id="ProtNLM"/>
    </source>
</evidence>
<sequence>MRHLRGVLCLSALALAGCQTDSRQQVLATDRSQVELRSISTRAFDTNDRRQVFRAVIGTFQDLGFVVDRADETLGTVSATKLQNYVLRMTVTVRARGATQVAVRASGQYNLDAISDPKPYQDFFNALEQALFLTANQID</sequence>
<keyword evidence="2" id="KW-1185">Reference proteome</keyword>
<dbReference type="Proteomes" id="UP001589865">
    <property type="component" value="Unassembled WGS sequence"/>
</dbReference>
<name>A0ABV6JSH9_9PROT</name>
<reference evidence="1 2" key="1">
    <citation type="submission" date="2024-09" db="EMBL/GenBank/DDBJ databases">
        <authorList>
            <person name="Sun Q."/>
            <person name="Mori K."/>
        </authorList>
    </citation>
    <scope>NUCLEOTIDE SEQUENCE [LARGE SCALE GENOMIC DNA]</scope>
    <source>
        <strain evidence="1 2">TBRC 5777</strain>
    </source>
</reference>